<feature type="transmembrane region" description="Helical" evidence="1">
    <location>
        <begin position="363"/>
        <end position="387"/>
    </location>
</feature>
<evidence type="ECO:0000313" key="3">
    <source>
        <dbReference type="Proteomes" id="UP001627154"/>
    </source>
</evidence>
<feature type="transmembrane region" description="Helical" evidence="1">
    <location>
        <begin position="433"/>
        <end position="452"/>
    </location>
</feature>
<dbReference type="Proteomes" id="UP001627154">
    <property type="component" value="Unassembled WGS sequence"/>
</dbReference>
<keyword evidence="1" id="KW-0812">Transmembrane</keyword>
<dbReference type="CDD" id="cd17352">
    <property type="entry name" value="MFS_MCT_SLC16"/>
    <property type="match status" value="1"/>
</dbReference>
<sequence length="468" mass="50028">MGHIPEEKQKNGKAQAVVVRLSPTSSLNLVPENNREVEPDAVADISTTSSVAPDGGWGWLVVFACFMVHLLTDGVVYSYGFFQKEYVRQFEVTQHAASWVASLLVGTTFCAGPLSSFLIKKLGWTATTIVGTLLASGCLFATAYARSLALVYVTGGVGTGLGFGLIYLTAIDSVSKYFDKNRTLATGIGVCGSGFGTVVYGPLIGYLLVVFGDYRWVMLVLSGIILVCIVLGFVFKPLKQQPPNATIGNKPSQEGDLKKEEKSKLKLALLRDPVLLIYMFSNFFTNVGYNVPYVFMEKLAEQHGMSQAPTLLIVIGVANVVGRAGIGWGANKPWVDRLLVYNSCLLVCGIATALSPFCANFPLMAIYAAVFGFTTGGFVTLTSVCLADLVERDRFTDSLGLVLAALGAGSFAGLPFAGFLIDHFVVADVAFHAAGVTLAISGSMLYVIPWLVRRRNGGSSEAEINTVV</sequence>
<dbReference type="Pfam" id="PF07690">
    <property type="entry name" value="MFS_1"/>
    <property type="match status" value="2"/>
</dbReference>
<comment type="caution">
    <text evidence="2">The sequence shown here is derived from an EMBL/GenBank/DDBJ whole genome shotgun (WGS) entry which is preliminary data.</text>
</comment>
<name>A0ABD2XP83_9HYME</name>
<gene>
    <name evidence="2" type="ORF">TKK_001093</name>
</gene>
<keyword evidence="1" id="KW-1133">Transmembrane helix</keyword>
<evidence type="ECO:0000313" key="2">
    <source>
        <dbReference type="EMBL" id="KAL3407005.1"/>
    </source>
</evidence>
<feature type="transmembrane region" description="Helical" evidence="1">
    <location>
        <begin position="338"/>
        <end position="357"/>
    </location>
</feature>
<dbReference type="PANTHER" id="PTHR11360:SF284">
    <property type="entry name" value="EG:103B4.3 PROTEIN-RELATED"/>
    <property type="match status" value="1"/>
</dbReference>
<dbReference type="SUPFAM" id="SSF103473">
    <property type="entry name" value="MFS general substrate transporter"/>
    <property type="match status" value="1"/>
</dbReference>
<feature type="transmembrane region" description="Helical" evidence="1">
    <location>
        <begin position="214"/>
        <end position="235"/>
    </location>
</feature>
<keyword evidence="1" id="KW-0472">Membrane</keyword>
<protein>
    <recommendedName>
        <fullName evidence="4">Major facilitator superfamily (MFS) profile domain-containing protein</fullName>
    </recommendedName>
</protein>
<dbReference type="InterPro" id="IPR011701">
    <property type="entry name" value="MFS"/>
</dbReference>
<feature type="transmembrane region" description="Helical" evidence="1">
    <location>
        <begin position="308"/>
        <end position="326"/>
    </location>
</feature>
<dbReference type="PANTHER" id="PTHR11360">
    <property type="entry name" value="MONOCARBOXYLATE TRANSPORTER"/>
    <property type="match status" value="1"/>
</dbReference>
<dbReference type="AlphaFoldDB" id="A0ABD2XP83"/>
<organism evidence="2 3">
    <name type="scientific">Trichogramma kaykai</name>
    <dbReference type="NCBI Taxonomy" id="54128"/>
    <lineage>
        <taxon>Eukaryota</taxon>
        <taxon>Metazoa</taxon>
        <taxon>Ecdysozoa</taxon>
        <taxon>Arthropoda</taxon>
        <taxon>Hexapoda</taxon>
        <taxon>Insecta</taxon>
        <taxon>Pterygota</taxon>
        <taxon>Neoptera</taxon>
        <taxon>Endopterygota</taxon>
        <taxon>Hymenoptera</taxon>
        <taxon>Apocrita</taxon>
        <taxon>Proctotrupomorpha</taxon>
        <taxon>Chalcidoidea</taxon>
        <taxon>Trichogrammatidae</taxon>
        <taxon>Trichogramma</taxon>
    </lineage>
</organism>
<keyword evidence="3" id="KW-1185">Reference proteome</keyword>
<feature type="transmembrane region" description="Helical" evidence="1">
    <location>
        <begin position="274"/>
        <end position="296"/>
    </location>
</feature>
<proteinExistence type="predicted"/>
<feature type="transmembrane region" description="Helical" evidence="1">
    <location>
        <begin position="57"/>
        <end position="79"/>
    </location>
</feature>
<feature type="transmembrane region" description="Helical" evidence="1">
    <location>
        <begin position="399"/>
        <end position="421"/>
    </location>
</feature>
<dbReference type="InterPro" id="IPR050327">
    <property type="entry name" value="Proton-linked_MCT"/>
</dbReference>
<dbReference type="InterPro" id="IPR036259">
    <property type="entry name" value="MFS_trans_sf"/>
</dbReference>
<dbReference type="EMBL" id="JBJJXI010000018">
    <property type="protein sequence ID" value="KAL3407005.1"/>
    <property type="molecule type" value="Genomic_DNA"/>
</dbReference>
<reference evidence="2 3" key="1">
    <citation type="journal article" date="2024" name="bioRxiv">
        <title>A reference genome for Trichogramma kaykai: A tiny desert-dwelling parasitoid wasp with competing sex-ratio distorters.</title>
        <authorList>
            <person name="Culotta J."/>
            <person name="Lindsey A.R."/>
        </authorList>
    </citation>
    <scope>NUCLEOTIDE SEQUENCE [LARGE SCALE GENOMIC DNA]</scope>
    <source>
        <strain evidence="2 3">KSX58</strain>
    </source>
</reference>
<accession>A0ABD2XP83</accession>
<feature type="transmembrane region" description="Helical" evidence="1">
    <location>
        <begin position="126"/>
        <end position="144"/>
    </location>
</feature>
<feature type="transmembrane region" description="Helical" evidence="1">
    <location>
        <begin position="99"/>
        <end position="119"/>
    </location>
</feature>
<evidence type="ECO:0000256" key="1">
    <source>
        <dbReference type="SAM" id="Phobius"/>
    </source>
</evidence>
<feature type="transmembrane region" description="Helical" evidence="1">
    <location>
        <begin position="150"/>
        <end position="171"/>
    </location>
</feature>
<feature type="transmembrane region" description="Helical" evidence="1">
    <location>
        <begin position="183"/>
        <end position="208"/>
    </location>
</feature>
<evidence type="ECO:0008006" key="4">
    <source>
        <dbReference type="Google" id="ProtNLM"/>
    </source>
</evidence>
<dbReference type="Gene3D" id="1.20.1250.20">
    <property type="entry name" value="MFS general substrate transporter like domains"/>
    <property type="match status" value="1"/>
</dbReference>